<keyword evidence="4" id="KW-1185">Reference proteome</keyword>
<feature type="transmembrane region" description="Helical" evidence="1">
    <location>
        <begin position="24"/>
        <end position="42"/>
    </location>
</feature>
<gene>
    <name evidence="3" type="ORF">ISU10_09990</name>
</gene>
<proteinExistence type="predicted"/>
<dbReference type="Proteomes" id="UP000660668">
    <property type="component" value="Unassembled WGS sequence"/>
</dbReference>
<name>A0A930VNJ2_9ACTN</name>
<evidence type="ECO:0000313" key="3">
    <source>
        <dbReference type="EMBL" id="MBF4768098.1"/>
    </source>
</evidence>
<dbReference type="RefSeq" id="WP_194696252.1">
    <property type="nucleotide sequence ID" value="NZ_JADKPO010000011.1"/>
</dbReference>
<accession>A0A930VNJ2</accession>
<keyword evidence="1" id="KW-0472">Membrane</keyword>
<feature type="transmembrane region" description="Helical" evidence="1">
    <location>
        <begin position="54"/>
        <end position="76"/>
    </location>
</feature>
<evidence type="ECO:0000256" key="1">
    <source>
        <dbReference type="SAM" id="Phobius"/>
    </source>
</evidence>
<reference evidence="3" key="1">
    <citation type="submission" date="2020-11" db="EMBL/GenBank/DDBJ databases">
        <title>Nocardioides cynanchi sp. nov., isolated from soil of rhizosphere of Cynanchum wilfordii.</title>
        <authorList>
            <person name="Lee J.-S."/>
            <person name="Suh M.K."/>
            <person name="Kim J.-S."/>
        </authorList>
    </citation>
    <scope>NUCLEOTIDE SEQUENCE</scope>
    <source>
        <strain evidence="3">KCTC 19276</strain>
    </source>
</reference>
<dbReference type="AlphaFoldDB" id="A0A930VNJ2"/>
<dbReference type="EMBL" id="JADKPO010000011">
    <property type="protein sequence ID" value="MBF4768098.1"/>
    <property type="molecule type" value="Genomic_DNA"/>
</dbReference>
<keyword evidence="1" id="KW-1133">Transmembrane helix</keyword>
<feature type="domain" description="YdbS-like PH" evidence="2">
    <location>
        <begin position="74"/>
        <end position="145"/>
    </location>
</feature>
<keyword evidence="1" id="KW-0812">Transmembrane</keyword>
<protein>
    <submittedName>
        <fullName evidence="3">PH domain-containing protein</fullName>
    </submittedName>
</protein>
<sequence length="169" mass="18895">MAISKNLLNPGEEVVFDVRTHPKALILPFLALIVALAVAVFLDRAIDNSTVSLVVWILALAVILWLAVWPFLNWLVAHYTVTNRRLITRYGVITRRGHDIPLSRISDVAYEKDLIDRLLGCGTLVISDASTHGQVPLHDIPRVEERQRVLNEVLHRLHADGSSQSNEGL</sequence>
<organism evidence="3 4">
    <name type="scientific">Nocardioides agariphilus</name>
    <dbReference type="NCBI Taxonomy" id="433664"/>
    <lineage>
        <taxon>Bacteria</taxon>
        <taxon>Bacillati</taxon>
        <taxon>Actinomycetota</taxon>
        <taxon>Actinomycetes</taxon>
        <taxon>Propionibacteriales</taxon>
        <taxon>Nocardioidaceae</taxon>
        <taxon>Nocardioides</taxon>
    </lineage>
</organism>
<dbReference type="InterPro" id="IPR005182">
    <property type="entry name" value="YdbS-like_PH"/>
</dbReference>
<dbReference type="PANTHER" id="PTHR37938">
    <property type="entry name" value="BLL0215 PROTEIN"/>
    <property type="match status" value="1"/>
</dbReference>
<dbReference type="PANTHER" id="PTHR37938:SF1">
    <property type="entry name" value="BLL0215 PROTEIN"/>
    <property type="match status" value="1"/>
</dbReference>
<evidence type="ECO:0000313" key="4">
    <source>
        <dbReference type="Proteomes" id="UP000660668"/>
    </source>
</evidence>
<comment type="caution">
    <text evidence="3">The sequence shown here is derived from an EMBL/GenBank/DDBJ whole genome shotgun (WGS) entry which is preliminary data.</text>
</comment>
<evidence type="ECO:0000259" key="2">
    <source>
        <dbReference type="Pfam" id="PF03703"/>
    </source>
</evidence>
<dbReference type="Pfam" id="PF03703">
    <property type="entry name" value="bPH_2"/>
    <property type="match status" value="1"/>
</dbReference>